<sequence>MYIIYLIRNKLRYLVPTYCFPSIFKLSGFLIHPLYLFGFRKMDFNTDITGTFKQYTFAGQEFKGENTLLQIQLQTLDKKIEVTEKFLQALNEDEAGDYSTLLDQMDRVLETEIKEKLRQMEELETSEKKFADLVKEAEEDEILHELEKLKIAYEKKTENENLIQEVKHLLNLCEASTTENTNLQFELITAENKHTKFQKDMEKLTESCSSLELAKVELESKISTYKENSIEKLLRVERYQCLRIEDLRRTNQQLVAQLNDLNNKKAENKIKEINIRTTQHGI</sequence>
<proteinExistence type="predicted"/>
<organism evidence="2">
    <name type="scientific">Cacopsylla melanoneura</name>
    <dbReference type="NCBI Taxonomy" id="428564"/>
    <lineage>
        <taxon>Eukaryota</taxon>
        <taxon>Metazoa</taxon>
        <taxon>Ecdysozoa</taxon>
        <taxon>Arthropoda</taxon>
        <taxon>Hexapoda</taxon>
        <taxon>Insecta</taxon>
        <taxon>Pterygota</taxon>
        <taxon>Neoptera</taxon>
        <taxon>Paraneoptera</taxon>
        <taxon>Hemiptera</taxon>
        <taxon>Sternorrhyncha</taxon>
        <taxon>Psylloidea</taxon>
        <taxon>Psyllidae</taxon>
        <taxon>Psyllinae</taxon>
        <taxon>Cacopsylla</taxon>
    </lineage>
</organism>
<evidence type="ECO:0000256" key="1">
    <source>
        <dbReference type="SAM" id="Coils"/>
    </source>
</evidence>
<protein>
    <submittedName>
        <fullName evidence="2">Uncharacterized protein</fullName>
    </submittedName>
</protein>
<evidence type="ECO:0000313" key="2">
    <source>
        <dbReference type="EMBL" id="CAG6782497.1"/>
    </source>
</evidence>
<accession>A0A8D9BGQ1</accession>
<dbReference type="EMBL" id="HBUF01627595">
    <property type="protein sequence ID" value="CAG6782497.1"/>
    <property type="molecule type" value="Transcribed_RNA"/>
</dbReference>
<name>A0A8D9BGQ1_9HEMI</name>
<feature type="coiled-coil region" evidence="1">
    <location>
        <begin position="73"/>
        <end position="159"/>
    </location>
</feature>
<feature type="coiled-coil region" evidence="1">
    <location>
        <begin position="187"/>
        <end position="271"/>
    </location>
</feature>
<reference evidence="2" key="1">
    <citation type="submission" date="2021-05" db="EMBL/GenBank/DDBJ databases">
        <authorList>
            <person name="Alioto T."/>
            <person name="Alioto T."/>
            <person name="Gomez Garrido J."/>
        </authorList>
    </citation>
    <scope>NUCLEOTIDE SEQUENCE</scope>
</reference>
<keyword evidence="1" id="KW-0175">Coiled coil</keyword>
<dbReference type="AlphaFoldDB" id="A0A8D9BGQ1"/>